<organism evidence="2">
    <name type="scientific">Brassica cretica</name>
    <name type="common">Mustard</name>
    <dbReference type="NCBI Taxonomy" id="69181"/>
    <lineage>
        <taxon>Eukaryota</taxon>
        <taxon>Viridiplantae</taxon>
        <taxon>Streptophyta</taxon>
        <taxon>Embryophyta</taxon>
        <taxon>Tracheophyta</taxon>
        <taxon>Spermatophyta</taxon>
        <taxon>Magnoliopsida</taxon>
        <taxon>eudicotyledons</taxon>
        <taxon>Gunneridae</taxon>
        <taxon>Pentapetalae</taxon>
        <taxon>rosids</taxon>
        <taxon>malvids</taxon>
        <taxon>Brassicales</taxon>
        <taxon>Brassicaceae</taxon>
        <taxon>Brassiceae</taxon>
        <taxon>Brassica</taxon>
    </lineage>
</organism>
<evidence type="ECO:0000313" key="2">
    <source>
        <dbReference type="EMBL" id="KAF2605634.1"/>
    </source>
</evidence>
<gene>
    <name evidence="2" type="ORF">F2Q70_00025261</name>
</gene>
<accession>A0A8S9LDV7</accession>
<proteinExistence type="predicted"/>
<feature type="region of interest" description="Disordered" evidence="1">
    <location>
        <begin position="1"/>
        <end position="52"/>
    </location>
</feature>
<evidence type="ECO:0000256" key="1">
    <source>
        <dbReference type="SAM" id="MobiDB-lite"/>
    </source>
</evidence>
<name>A0A8S9LDV7_BRACR</name>
<protein>
    <submittedName>
        <fullName evidence="2">Uncharacterized protein</fullName>
    </submittedName>
</protein>
<reference evidence="2" key="1">
    <citation type="submission" date="2019-12" db="EMBL/GenBank/DDBJ databases">
        <title>Genome sequencing and annotation of Brassica cretica.</title>
        <authorList>
            <person name="Studholme D.J."/>
            <person name="Sarris P.F."/>
        </authorList>
    </citation>
    <scope>NUCLEOTIDE SEQUENCE</scope>
    <source>
        <strain evidence="2">PFS-102/07</strain>
        <tissue evidence="2">Leaf</tissue>
    </source>
</reference>
<dbReference type="EMBL" id="QGKY02000094">
    <property type="protein sequence ID" value="KAF2605634.1"/>
    <property type="molecule type" value="Genomic_DNA"/>
</dbReference>
<comment type="caution">
    <text evidence="2">The sequence shown here is derived from an EMBL/GenBank/DDBJ whole genome shotgun (WGS) entry which is preliminary data.</text>
</comment>
<dbReference type="AlphaFoldDB" id="A0A8S9LDV7"/>
<sequence>MKPRARGKTTQEALEGFGWRAQHAGSGASREGTTLPPVDAKTPSGTRSCSRRQWGCTEAVKTNQSLSKLKLTNTAKIHLYSSYLKFRGP</sequence>